<keyword evidence="3" id="KW-1185">Reference proteome</keyword>
<dbReference type="Gene3D" id="3.40.30.10">
    <property type="entry name" value="Glutaredoxin"/>
    <property type="match status" value="1"/>
</dbReference>
<reference evidence="2" key="1">
    <citation type="journal article" date="2023" name="Plant J.">
        <title>Genome sequences and population genomics provide insights into the demographic history, inbreeding, and mutation load of two 'living fossil' tree species of Dipteronia.</title>
        <authorList>
            <person name="Feng Y."/>
            <person name="Comes H.P."/>
            <person name="Chen J."/>
            <person name="Zhu S."/>
            <person name="Lu R."/>
            <person name="Zhang X."/>
            <person name="Li P."/>
            <person name="Qiu J."/>
            <person name="Olsen K.M."/>
            <person name="Qiu Y."/>
        </authorList>
    </citation>
    <scope>NUCLEOTIDE SEQUENCE</scope>
    <source>
        <strain evidence="2">NBL</strain>
    </source>
</reference>
<dbReference type="SUPFAM" id="SSF47616">
    <property type="entry name" value="GST C-terminal domain-like"/>
    <property type="match status" value="1"/>
</dbReference>
<dbReference type="Proteomes" id="UP001281410">
    <property type="component" value="Unassembled WGS sequence"/>
</dbReference>
<accession>A0AAD9ZTE8</accession>
<dbReference type="Gene3D" id="1.20.1050.10">
    <property type="match status" value="1"/>
</dbReference>
<dbReference type="PANTHER" id="PTHR33116">
    <property type="entry name" value="REVERSE TRANSCRIPTASE ZINC-BINDING DOMAIN-CONTAINING PROTEIN-RELATED-RELATED"/>
    <property type="match status" value="1"/>
</dbReference>
<proteinExistence type="predicted"/>
<dbReference type="PROSITE" id="PS50404">
    <property type="entry name" value="GST_NTER"/>
    <property type="match status" value="1"/>
</dbReference>
<evidence type="ECO:0000313" key="3">
    <source>
        <dbReference type="Proteomes" id="UP001281410"/>
    </source>
</evidence>
<feature type="domain" description="GST N-terminal" evidence="1">
    <location>
        <begin position="4"/>
        <end position="83"/>
    </location>
</feature>
<dbReference type="PANTHER" id="PTHR33116:SF80">
    <property type="entry name" value="REVERSE TRANSCRIPTASE ZINC-BINDING DOMAIN-CONTAINING PROTEIN"/>
    <property type="match status" value="1"/>
</dbReference>
<dbReference type="SUPFAM" id="SSF52833">
    <property type="entry name" value="Thioredoxin-like"/>
    <property type="match status" value="1"/>
</dbReference>
<dbReference type="AlphaFoldDB" id="A0AAD9ZTE8"/>
<organism evidence="2 3">
    <name type="scientific">Dipteronia sinensis</name>
    <dbReference type="NCBI Taxonomy" id="43782"/>
    <lineage>
        <taxon>Eukaryota</taxon>
        <taxon>Viridiplantae</taxon>
        <taxon>Streptophyta</taxon>
        <taxon>Embryophyta</taxon>
        <taxon>Tracheophyta</taxon>
        <taxon>Spermatophyta</taxon>
        <taxon>Magnoliopsida</taxon>
        <taxon>eudicotyledons</taxon>
        <taxon>Gunneridae</taxon>
        <taxon>Pentapetalae</taxon>
        <taxon>rosids</taxon>
        <taxon>malvids</taxon>
        <taxon>Sapindales</taxon>
        <taxon>Sapindaceae</taxon>
        <taxon>Hippocastanoideae</taxon>
        <taxon>Acereae</taxon>
        <taxon>Dipteronia</taxon>
    </lineage>
</organism>
<dbReference type="EMBL" id="JANJYJ010000009">
    <property type="protein sequence ID" value="KAK3190335.1"/>
    <property type="molecule type" value="Genomic_DNA"/>
</dbReference>
<name>A0AAD9ZTE8_9ROSI</name>
<dbReference type="InterPro" id="IPR036249">
    <property type="entry name" value="Thioredoxin-like_sf"/>
</dbReference>
<dbReference type="InterPro" id="IPR036282">
    <property type="entry name" value="Glutathione-S-Trfase_C_sf"/>
</dbReference>
<dbReference type="Pfam" id="PF02798">
    <property type="entry name" value="GST_N"/>
    <property type="match status" value="1"/>
</dbReference>
<dbReference type="InterPro" id="IPR004045">
    <property type="entry name" value="Glutathione_S-Trfase_N"/>
</dbReference>
<evidence type="ECO:0000313" key="2">
    <source>
        <dbReference type="EMBL" id="KAK3190335.1"/>
    </source>
</evidence>
<comment type="caution">
    <text evidence="2">The sequence shown here is derived from an EMBL/GenBank/DDBJ whole genome shotgun (WGS) entry which is preliminary data.</text>
</comment>
<gene>
    <name evidence="2" type="ORF">Dsin_029896</name>
</gene>
<sequence length="289" mass="33656">MATKVIKLVGFWVSSFVFRVEWALKLKGVEFEYIEEDIFNKTNRLLELNPILKKVPAFVHDQKVIAESFVILEYIHRRDLGFSRGKVPFTYLGVPIFNGRPRKSHLQSLADKVRSKLEGWFGKLLSMAGHVQLVKSVVQFMLLHSFSVYKWPFSLICLLKKWTRNFIWTSSCNVKKLMTVSWDQVCCPKEEGGLGVRNFDDLNIVTLYKCAWNMISTDTPWSSHFKNRFTIYAYKLMEAAWTSIWSKGEQKERAEKETIEALEKIEEQLNGNKYFGGDDKIRYLDIAIG</sequence>
<protein>
    <recommendedName>
        <fullName evidence="1">GST N-terminal domain-containing protein</fullName>
    </recommendedName>
</protein>
<evidence type="ECO:0000259" key="1">
    <source>
        <dbReference type="PROSITE" id="PS50404"/>
    </source>
</evidence>